<proteinExistence type="predicted"/>
<feature type="compositionally biased region" description="Acidic residues" evidence="1">
    <location>
        <begin position="1"/>
        <end position="11"/>
    </location>
</feature>
<dbReference type="Proteomes" id="UP000772434">
    <property type="component" value="Unassembled WGS sequence"/>
</dbReference>
<dbReference type="EMBL" id="JADNRY010000014">
    <property type="protein sequence ID" value="KAF9074151.1"/>
    <property type="molecule type" value="Genomic_DNA"/>
</dbReference>
<evidence type="ECO:0000256" key="1">
    <source>
        <dbReference type="SAM" id="MobiDB-lite"/>
    </source>
</evidence>
<organism evidence="2 3">
    <name type="scientific">Rhodocollybia butyracea</name>
    <dbReference type="NCBI Taxonomy" id="206335"/>
    <lineage>
        <taxon>Eukaryota</taxon>
        <taxon>Fungi</taxon>
        <taxon>Dikarya</taxon>
        <taxon>Basidiomycota</taxon>
        <taxon>Agaricomycotina</taxon>
        <taxon>Agaricomycetes</taxon>
        <taxon>Agaricomycetidae</taxon>
        <taxon>Agaricales</taxon>
        <taxon>Marasmiineae</taxon>
        <taxon>Omphalotaceae</taxon>
        <taxon>Rhodocollybia</taxon>
    </lineage>
</organism>
<gene>
    <name evidence="2" type="ORF">BDP27DRAFT_1416469</name>
</gene>
<reference evidence="2" key="1">
    <citation type="submission" date="2020-11" db="EMBL/GenBank/DDBJ databases">
        <authorList>
            <consortium name="DOE Joint Genome Institute"/>
            <person name="Ahrendt S."/>
            <person name="Riley R."/>
            <person name="Andreopoulos W."/>
            <person name="Labutti K."/>
            <person name="Pangilinan J."/>
            <person name="Ruiz-Duenas F.J."/>
            <person name="Barrasa J.M."/>
            <person name="Sanchez-Garcia M."/>
            <person name="Camarero S."/>
            <person name="Miyauchi S."/>
            <person name="Serrano A."/>
            <person name="Linde D."/>
            <person name="Babiker R."/>
            <person name="Drula E."/>
            <person name="Ayuso-Fernandez I."/>
            <person name="Pacheco R."/>
            <person name="Padilla G."/>
            <person name="Ferreira P."/>
            <person name="Barriuso J."/>
            <person name="Kellner H."/>
            <person name="Castanera R."/>
            <person name="Alfaro M."/>
            <person name="Ramirez L."/>
            <person name="Pisabarro A.G."/>
            <person name="Kuo A."/>
            <person name="Tritt A."/>
            <person name="Lipzen A."/>
            <person name="He G."/>
            <person name="Yan M."/>
            <person name="Ng V."/>
            <person name="Cullen D."/>
            <person name="Martin F."/>
            <person name="Rosso M.-N."/>
            <person name="Henrissat B."/>
            <person name="Hibbett D."/>
            <person name="Martinez A.T."/>
            <person name="Grigoriev I.V."/>
        </authorList>
    </citation>
    <scope>NUCLEOTIDE SEQUENCE</scope>
    <source>
        <strain evidence="2">AH 40177</strain>
    </source>
</reference>
<evidence type="ECO:0000313" key="2">
    <source>
        <dbReference type="EMBL" id="KAF9074151.1"/>
    </source>
</evidence>
<sequence>MTGAGEQEEETGITAWTGGQETQQSQERWHIYLLHLQAWTSEAASFTGSVIPVLLVQSLFRIQLAGQAAFLEITRYILKNAHLPNPPGPKRSSTKTGTATFHPYNRELKPKPLTGKRLFYEPMGKPPSNRPELPMSEGLRTVTFINLSTFLPTPGSEETITEFPDGVPSNWLTNAINIGFTASGSTIYKGSCIPSADERMWLYFIITGPECPDSCFAWAAKGARYKWDKARNTATKTKGKDGKYENFHSWYAGVSKNGLAGPYILYPDANVFQVAKKRVWETILGELKRSRISIPNLRTTDQEAKIEHGSYQVRVPVPPPGSSIS</sequence>
<keyword evidence="3" id="KW-1185">Reference proteome</keyword>
<evidence type="ECO:0000313" key="3">
    <source>
        <dbReference type="Proteomes" id="UP000772434"/>
    </source>
</evidence>
<dbReference type="AlphaFoldDB" id="A0A9P5PX74"/>
<name>A0A9P5PX74_9AGAR</name>
<accession>A0A9P5PX74</accession>
<comment type="caution">
    <text evidence="2">The sequence shown here is derived from an EMBL/GenBank/DDBJ whole genome shotgun (WGS) entry which is preliminary data.</text>
</comment>
<feature type="region of interest" description="Disordered" evidence="1">
    <location>
        <begin position="1"/>
        <end position="20"/>
    </location>
</feature>
<protein>
    <submittedName>
        <fullName evidence="2">Uncharacterized protein</fullName>
    </submittedName>
</protein>
<feature type="region of interest" description="Disordered" evidence="1">
    <location>
        <begin position="84"/>
        <end position="106"/>
    </location>
</feature>